<keyword evidence="7 9" id="KW-0175">Coiled coil</keyword>
<dbReference type="PANTHER" id="PTHR15959:SF0">
    <property type="entry name" value="SYNTAXIN-18"/>
    <property type="match status" value="1"/>
</dbReference>
<evidence type="ECO:0000256" key="6">
    <source>
        <dbReference type="ARBA" id="ARBA00022989"/>
    </source>
</evidence>
<accession>A0A022VYW5</accession>
<protein>
    <recommendedName>
        <fullName evidence="12">t-SNARE coiled-coil homology domain-containing protein</fullName>
    </recommendedName>
</protein>
<evidence type="ECO:0000256" key="11">
    <source>
        <dbReference type="SAM" id="Phobius"/>
    </source>
</evidence>
<keyword evidence="8 11" id="KW-0472">Membrane</keyword>
<evidence type="ECO:0000256" key="9">
    <source>
        <dbReference type="SAM" id="Coils"/>
    </source>
</evidence>
<dbReference type="GO" id="GO:0005783">
    <property type="term" value="C:endoplasmic reticulum"/>
    <property type="evidence" value="ECO:0007669"/>
    <property type="project" value="TreeGrafter"/>
</dbReference>
<dbReference type="EMBL" id="KK207872">
    <property type="protein sequence ID" value="EZF51246.1"/>
    <property type="molecule type" value="Genomic_DNA"/>
</dbReference>
<dbReference type="Gene3D" id="1.20.5.110">
    <property type="match status" value="1"/>
</dbReference>
<comment type="similarity">
    <text evidence="2">Belongs to the syntaxin family.</text>
</comment>
<evidence type="ECO:0000256" key="10">
    <source>
        <dbReference type="SAM" id="MobiDB-lite"/>
    </source>
</evidence>
<organism evidence="13">
    <name type="scientific">Trichophyton rubrum CBS 288.86</name>
    <dbReference type="NCBI Taxonomy" id="1215330"/>
    <lineage>
        <taxon>Eukaryota</taxon>
        <taxon>Fungi</taxon>
        <taxon>Dikarya</taxon>
        <taxon>Ascomycota</taxon>
        <taxon>Pezizomycotina</taxon>
        <taxon>Eurotiomycetes</taxon>
        <taxon>Eurotiomycetidae</taxon>
        <taxon>Onygenales</taxon>
        <taxon>Arthrodermataceae</taxon>
        <taxon>Trichophyton</taxon>
    </lineage>
</organism>
<dbReference type="SMART" id="SM00397">
    <property type="entry name" value="t_SNARE"/>
    <property type="match status" value="1"/>
</dbReference>
<evidence type="ECO:0000256" key="5">
    <source>
        <dbReference type="ARBA" id="ARBA00022927"/>
    </source>
</evidence>
<dbReference type="GO" id="GO:0015031">
    <property type="term" value="P:protein transport"/>
    <property type="evidence" value="ECO:0007669"/>
    <property type="project" value="UniProtKB-KW"/>
</dbReference>
<evidence type="ECO:0000313" key="13">
    <source>
        <dbReference type="EMBL" id="EZF51246.1"/>
    </source>
</evidence>
<gene>
    <name evidence="13" type="ORF">H103_05459</name>
</gene>
<evidence type="ECO:0000256" key="7">
    <source>
        <dbReference type="ARBA" id="ARBA00023054"/>
    </source>
</evidence>
<dbReference type="InterPro" id="IPR019529">
    <property type="entry name" value="Syntaxin-18_N"/>
</dbReference>
<proteinExistence type="inferred from homology"/>
<dbReference type="InterPro" id="IPR000727">
    <property type="entry name" value="T_SNARE_dom"/>
</dbReference>
<feature type="region of interest" description="Disordered" evidence="10">
    <location>
        <begin position="71"/>
        <end position="100"/>
    </location>
</feature>
<dbReference type="GO" id="GO:0031201">
    <property type="term" value="C:SNARE complex"/>
    <property type="evidence" value="ECO:0007669"/>
    <property type="project" value="TreeGrafter"/>
</dbReference>
<sequence length="375" mass="41397">MTDLTPAVNDLLRARGSSLLSGETSSPSGAQVDEFLKEAHRINVHISSLLAYLKSIRTVYLSTVPARPSGHTQNTDFNLLNPSSSSISTHLTDPERDSIDSSTASLLQDLSRSIGNLASAESLRAQTQASVLRKKFGHGKLNERLWQWAGGGGAVDVPRSSEQEEVEDTEKNLVGMRESVLWFLRRGLEGAAEVQREMVEKRIERVREKEKSVLYKSKAGQMPIHTQVEGSSGGISGGSGRYDGGDEDVLRGRDVSLDEKEAAAIESQLSPEQLQLFAQENDGMLKYYEDTLGKVQNAEKSLLEISSLQQTLVAHLATQEDYINQLVRDAESTHANVGRGNKELKRASERRSEAQMVFWATVVLCVWLILWDAIF</sequence>
<feature type="compositionally biased region" description="Polar residues" evidence="10">
    <location>
        <begin position="71"/>
        <end position="91"/>
    </location>
</feature>
<keyword evidence="5" id="KW-0653">Protein transport</keyword>
<dbReference type="Proteomes" id="UP000023758">
    <property type="component" value="Unassembled WGS sequence"/>
</dbReference>
<dbReference type="PROSITE" id="PS50192">
    <property type="entry name" value="T_SNARE"/>
    <property type="match status" value="1"/>
</dbReference>
<evidence type="ECO:0000256" key="8">
    <source>
        <dbReference type="ARBA" id="ARBA00023136"/>
    </source>
</evidence>
<evidence type="ECO:0000259" key="12">
    <source>
        <dbReference type="PROSITE" id="PS50192"/>
    </source>
</evidence>
<reference evidence="13" key="1">
    <citation type="submission" date="2014-02" db="EMBL/GenBank/DDBJ databases">
        <title>The Genome Sequence of Trichophyton rubrum (morphotype fischeri) CBS 288.86.</title>
        <authorList>
            <consortium name="The Broad Institute Genomics Platform"/>
            <person name="Cuomo C.A."/>
            <person name="White T.C."/>
            <person name="Graser Y."/>
            <person name="Martinez-Rossi N."/>
            <person name="Heitman J."/>
            <person name="Young S.K."/>
            <person name="Zeng Q."/>
            <person name="Gargeya S."/>
            <person name="Abouelleil A."/>
            <person name="Alvarado L."/>
            <person name="Chapman S.B."/>
            <person name="Gainer-Dewar J."/>
            <person name="Goldberg J."/>
            <person name="Griggs A."/>
            <person name="Gujja S."/>
            <person name="Hansen M."/>
            <person name="Howarth C."/>
            <person name="Imamovic A."/>
            <person name="Larimer J."/>
            <person name="Martinez D."/>
            <person name="Murphy C."/>
            <person name="Pearson M.D."/>
            <person name="Persinoti G."/>
            <person name="Poon T."/>
            <person name="Priest M."/>
            <person name="Roberts A.D."/>
            <person name="Saif S."/>
            <person name="Shea T.D."/>
            <person name="Sykes S.N."/>
            <person name="Wortman J."/>
            <person name="Nusbaum C."/>
            <person name="Birren B."/>
        </authorList>
    </citation>
    <scope>NUCLEOTIDE SEQUENCE [LARGE SCALE GENOMIC DNA]</scope>
    <source>
        <strain evidence="13">CBS 288.86</strain>
    </source>
</reference>
<dbReference type="Pfam" id="PF10496">
    <property type="entry name" value="Syntaxin-18_N"/>
    <property type="match status" value="1"/>
</dbReference>
<keyword evidence="4 11" id="KW-0812">Transmembrane</keyword>
<feature type="transmembrane region" description="Helical" evidence="11">
    <location>
        <begin position="356"/>
        <end position="374"/>
    </location>
</feature>
<feature type="coiled-coil region" evidence="9">
    <location>
        <begin position="159"/>
        <end position="211"/>
    </location>
</feature>
<evidence type="ECO:0000256" key="2">
    <source>
        <dbReference type="ARBA" id="ARBA00009063"/>
    </source>
</evidence>
<name>A0A022VYW5_TRIRU</name>
<dbReference type="OrthoDB" id="342981at2759"/>
<dbReference type="GO" id="GO:0006890">
    <property type="term" value="P:retrograde vesicle-mediated transport, Golgi to endoplasmic reticulum"/>
    <property type="evidence" value="ECO:0007669"/>
    <property type="project" value="TreeGrafter"/>
</dbReference>
<keyword evidence="6 11" id="KW-1133">Transmembrane helix</keyword>
<comment type="subcellular location">
    <subcellularLocation>
        <location evidence="1">Membrane</location>
        <topology evidence="1">Single-pass type IV membrane protein</topology>
    </subcellularLocation>
</comment>
<dbReference type="PANTHER" id="PTHR15959">
    <property type="entry name" value="SYNTAXIN-18"/>
    <property type="match status" value="1"/>
</dbReference>
<dbReference type="AlphaFoldDB" id="A0A022VYW5"/>
<keyword evidence="3" id="KW-0813">Transport</keyword>
<feature type="domain" description="T-SNARE coiled-coil homology" evidence="12">
    <location>
        <begin position="285"/>
        <end position="347"/>
    </location>
</feature>
<evidence type="ECO:0000256" key="4">
    <source>
        <dbReference type="ARBA" id="ARBA00022692"/>
    </source>
</evidence>
<evidence type="ECO:0000256" key="3">
    <source>
        <dbReference type="ARBA" id="ARBA00022448"/>
    </source>
</evidence>
<evidence type="ECO:0000256" key="1">
    <source>
        <dbReference type="ARBA" id="ARBA00004211"/>
    </source>
</evidence>
<dbReference type="SUPFAM" id="SSF58038">
    <property type="entry name" value="SNARE fusion complex"/>
    <property type="match status" value="1"/>
</dbReference>
<dbReference type="HOGENOM" id="CLU_047847_0_0_1"/>